<dbReference type="Pfam" id="PF00225">
    <property type="entry name" value="Kinesin"/>
    <property type="match status" value="1"/>
</dbReference>
<evidence type="ECO:0000256" key="6">
    <source>
        <dbReference type="ARBA" id="ARBA00022840"/>
    </source>
</evidence>
<dbReference type="PROSITE" id="PS50067">
    <property type="entry name" value="KINESIN_MOTOR_2"/>
    <property type="match status" value="1"/>
</dbReference>
<dbReference type="Bgee" id="ENSOANG00000015350">
    <property type="expression patterns" value="Expressed in fibroblast and 3 other cell types or tissues"/>
</dbReference>
<dbReference type="GO" id="GO:0000070">
    <property type="term" value="P:mitotic sister chromatid segregation"/>
    <property type="evidence" value="ECO:0000318"/>
    <property type="project" value="GO_Central"/>
</dbReference>
<dbReference type="AlphaFoldDB" id="A0A6I8NK15"/>
<evidence type="ECO:0000256" key="5">
    <source>
        <dbReference type="ARBA" id="ARBA00022741"/>
    </source>
</evidence>
<dbReference type="FunFam" id="3.40.850.10:FF:000027">
    <property type="entry name" value="Kinesin-like protein"/>
    <property type="match status" value="1"/>
</dbReference>
<dbReference type="GO" id="GO:0008017">
    <property type="term" value="F:microtubule binding"/>
    <property type="evidence" value="ECO:0000318"/>
    <property type="project" value="GO_Central"/>
</dbReference>
<evidence type="ECO:0000256" key="8">
    <source>
        <dbReference type="ARBA" id="ARBA00023175"/>
    </source>
</evidence>
<dbReference type="KEGG" id="oaa:100080093"/>
<evidence type="ECO:0000256" key="3">
    <source>
        <dbReference type="ARBA" id="ARBA00022490"/>
    </source>
</evidence>
<evidence type="ECO:0000256" key="7">
    <source>
        <dbReference type="ARBA" id="ARBA00023054"/>
    </source>
</evidence>
<dbReference type="CTD" id="81930"/>
<keyword evidence="16" id="KW-1185">Reference proteome</keyword>
<keyword evidence="3" id="KW-0963">Cytoplasm</keyword>
<reference evidence="15 16" key="1">
    <citation type="journal article" date="2008" name="Nature">
        <title>Genome analysis of the platypus reveals unique signatures of evolution.</title>
        <authorList>
            <person name="Warren W.C."/>
            <person name="Hillier L.W."/>
            <person name="Marshall Graves J.A."/>
            <person name="Birney E."/>
            <person name="Ponting C.P."/>
            <person name="Grutzner F."/>
            <person name="Belov K."/>
            <person name="Miller W."/>
            <person name="Clarke L."/>
            <person name="Chinwalla A.T."/>
            <person name="Yang S.P."/>
            <person name="Heger A."/>
            <person name="Locke D.P."/>
            <person name="Miethke P."/>
            <person name="Waters P.D."/>
            <person name="Veyrunes F."/>
            <person name="Fulton L."/>
            <person name="Fulton B."/>
            <person name="Graves T."/>
            <person name="Wallis J."/>
            <person name="Puente X.S."/>
            <person name="Lopez-Otin C."/>
            <person name="Ordonez G.R."/>
            <person name="Eichler E.E."/>
            <person name="Chen L."/>
            <person name="Cheng Z."/>
            <person name="Deakin J.E."/>
            <person name="Alsop A."/>
            <person name="Thompson K."/>
            <person name="Kirby P."/>
            <person name="Papenfuss A.T."/>
            <person name="Wakefield M.J."/>
            <person name="Olender T."/>
            <person name="Lancet D."/>
            <person name="Huttley G.A."/>
            <person name="Smit A.F."/>
            <person name="Pask A."/>
            <person name="Temple-Smith P."/>
            <person name="Batzer M.A."/>
            <person name="Walker J.A."/>
            <person name="Konkel M.K."/>
            <person name="Harris R.S."/>
            <person name="Whittington C.M."/>
            <person name="Wong E.S."/>
            <person name="Gemmell N.J."/>
            <person name="Buschiazzo E."/>
            <person name="Vargas Jentzsch I.M."/>
            <person name="Merkel A."/>
            <person name="Schmitz J."/>
            <person name="Zemann A."/>
            <person name="Churakov G."/>
            <person name="Kriegs J.O."/>
            <person name="Brosius J."/>
            <person name="Murchison E.P."/>
            <person name="Sachidanandam R."/>
            <person name="Smith C."/>
            <person name="Hannon G.J."/>
            <person name="Tsend-Ayush E."/>
            <person name="McMillan D."/>
            <person name="Attenborough R."/>
            <person name="Rens W."/>
            <person name="Ferguson-Smith M."/>
            <person name="Lefevre C.M."/>
            <person name="Sharp J.A."/>
            <person name="Nicholas K.R."/>
            <person name="Ray D.A."/>
            <person name="Kube M."/>
            <person name="Reinhardt R."/>
            <person name="Pringle T.H."/>
            <person name="Taylor J."/>
            <person name="Jones R.C."/>
            <person name="Nixon B."/>
            <person name="Dacheux J.L."/>
            <person name="Niwa H."/>
            <person name="Sekita Y."/>
            <person name="Huang X."/>
            <person name="Stark A."/>
            <person name="Kheradpour P."/>
            <person name="Kellis M."/>
            <person name="Flicek P."/>
            <person name="Chen Y."/>
            <person name="Webber C."/>
            <person name="Hardison R."/>
            <person name="Nelson J."/>
            <person name="Hallsworth-Pepin K."/>
            <person name="Delehaunty K."/>
            <person name="Markovic C."/>
            <person name="Minx P."/>
            <person name="Feng Y."/>
            <person name="Kremitzki C."/>
            <person name="Mitreva M."/>
            <person name="Glasscock J."/>
            <person name="Wylie T."/>
            <person name="Wohldmann P."/>
            <person name="Thiru P."/>
            <person name="Nhan M.N."/>
            <person name="Pohl C.S."/>
            <person name="Smith S.M."/>
            <person name="Hou S."/>
            <person name="Nefedov M."/>
            <person name="de Jong P.J."/>
            <person name="Renfree M.B."/>
            <person name="Mardis E.R."/>
            <person name="Wilson R.K."/>
        </authorList>
    </citation>
    <scope>NUCLEOTIDE SEQUENCE [LARGE SCALE GENOMIC DNA]</scope>
    <source>
        <strain evidence="15 16">Glennie</strain>
    </source>
</reference>
<gene>
    <name evidence="15" type="primary">KIF18A</name>
</gene>
<evidence type="ECO:0000313" key="15">
    <source>
        <dbReference type="Ensembl" id="ENSOANP00000041431.1"/>
    </source>
</evidence>
<feature type="binding site" evidence="11">
    <location>
        <begin position="112"/>
        <end position="119"/>
    </location>
    <ligand>
        <name>ATP</name>
        <dbReference type="ChEBI" id="CHEBI:30616"/>
    </ligand>
</feature>
<dbReference type="GO" id="GO:0007140">
    <property type="term" value="P:male meiotic nuclear division"/>
    <property type="evidence" value="ECO:0007669"/>
    <property type="project" value="Ensembl"/>
</dbReference>
<comment type="similarity">
    <text evidence="11 12">Belongs to the TRAFAC class myosin-kinesin ATPase superfamily. Kinesin family.</text>
</comment>
<dbReference type="SUPFAM" id="SSF52540">
    <property type="entry name" value="P-loop containing nucleoside triphosphate hydrolases"/>
    <property type="match status" value="1"/>
</dbReference>
<sequence>MSVTQEDACNNVKVVVRIRPENSKEKAVNFYKVVHVVDKHILVFDPQTEEVGFFRGNKVTNQDITKKKRKDLKFVFDAVFDEHATQQEVFEDTRSILDGFLNGYNCTVLAYGATGAGKTHTMLGSPEEPGIMYRTMVNLYDSIDQIKEEKLCSVAVSYLEVYNEQIRDLLTNSGPLAVREDAMKGVVVQGLTLHEPKTAEEILQMLDYGNRNRTQHPTHANDTSSRSHAVFQIYLNQQDKTASINQNVCMAKMSLIDLAGSERASATSARGARFREGTNINRSLLALGNVINALADAKRKKQHIPYRNSKLTRLLKDSLGGNCRTIMIAAVSPSSMFYDDTYNTLKYANRAKEIKSSLKSNVINLDSHITQYVKICEEQKKQIILLKEKLRAYEERKIVAPENSQVSVLLSNRQETENQRFRSILNCVFQKREEIRQEYLRLEMLLKENELKTFYQKQYHKQIAMMCSEESIEKATCKRDHRLAMLKTRRLHIEKKKVEEMQRFGENTNWLRQVQDEINLQTQNGSIPKDLCNDLHCCQLKLEIKDLKTQVRHVMDLASLQEQQHKRTENVLNSLLPVLRKQFLALKEAGLATTAIESDFKEVQHLVERKKAVVWADQTVEESPKPDLPEISTVMAFPQLGPNPDSMPSNELEEKIPLLINESKIPPQKRTRRKLMASPLSEEDSENSKPSHSNQLDDSLSKELQPIVYTPEICRTTVSNLCSETVEKQALHASSFQKVNSWNIDMNGPLKRIDEIDIPCDRMGCDQKDLRSQFILREDMSKTKRELVEKDDSRNSKNSVLHRLGIPPSFSRNPLPETDEVPSYMAMTSAAQRKRKLMSSTSSDASKNVQEFGSAKRIRQDAPSRKPLQVNKLTVLRRRQDRSPRGNGKLGRSISEGNLVLASKSRTSKFIKPNFLKYVSKK</sequence>
<evidence type="ECO:0000256" key="11">
    <source>
        <dbReference type="PROSITE-ProRule" id="PRU00283"/>
    </source>
</evidence>
<dbReference type="Gene3D" id="3.40.850.10">
    <property type="entry name" value="Kinesin motor domain"/>
    <property type="match status" value="1"/>
</dbReference>
<dbReference type="GO" id="GO:0007019">
    <property type="term" value="P:microtubule depolymerization"/>
    <property type="evidence" value="ECO:0000318"/>
    <property type="project" value="GO_Central"/>
</dbReference>
<dbReference type="GO" id="GO:0072520">
    <property type="term" value="P:seminiferous tubule development"/>
    <property type="evidence" value="ECO:0007669"/>
    <property type="project" value="Ensembl"/>
</dbReference>
<keyword evidence="7" id="KW-0175">Coiled coil</keyword>
<accession>A0A6I8NK15</accession>
<evidence type="ECO:0000256" key="9">
    <source>
        <dbReference type="ARBA" id="ARBA00023212"/>
    </source>
</evidence>
<dbReference type="GO" id="GO:1990023">
    <property type="term" value="C:mitotic spindle midzone"/>
    <property type="evidence" value="ECO:0000318"/>
    <property type="project" value="GO_Central"/>
</dbReference>
<feature type="compositionally biased region" description="Polar residues" evidence="13">
    <location>
        <begin position="838"/>
        <end position="851"/>
    </location>
</feature>
<evidence type="ECO:0000256" key="12">
    <source>
        <dbReference type="RuleBase" id="RU000394"/>
    </source>
</evidence>
<keyword evidence="6 11" id="KW-0067">ATP-binding</keyword>
<dbReference type="PANTHER" id="PTHR47968:SF73">
    <property type="entry name" value="KINESIN-LIKE PROTEIN"/>
    <property type="match status" value="1"/>
</dbReference>
<dbReference type="OMA" id="NCLKMLC"/>
<feature type="compositionally biased region" description="Basic and acidic residues" evidence="13">
    <location>
        <begin position="785"/>
        <end position="795"/>
    </location>
</feature>
<dbReference type="GO" id="GO:0051010">
    <property type="term" value="F:microtubule plus-end binding"/>
    <property type="evidence" value="ECO:0007669"/>
    <property type="project" value="Ensembl"/>
</dbReference>
<dbReference type="InterPro" id="IPR001752">
    <property type="entry name" value="Kinesin_motor_dom"/>
</dbReference>
<dbReference type="GO" id="GO:0003779">
    <property type="term" value="F:actin binding"/>
    <property type="evidence" value="ECO:0007669"/>
    <property type="project" value="Ensembl"/>
</dbReference>
<keyword evidence="5 11" id="KW-0547">Nucleotide-binding</keyword>
<proteinExistence type="inferred from homology"/>
<dbReference type="PRINTS" id="PR00380">
    <property type="entry name" value="KINESINHEAVY"/>
</dbReference>
<dbReference type="InterPro" id="IPR027640">
    <property type="entry name" value="Kinesin-like_fam"/>
</dbReference>
<dbReference type="InterPro" id="IPR019821">
    <property type="entry name" value="Kinesin_motor_CS"/>
</dbReference>
<dbReference type="GO" id="GO:0061673">
    <property type="term" value="C:mitotic spindle astral microtubule"/>
    <property type="evidence" value="ECO:0000318"/>
    <property type="project" value="GO_Central"/>
</dbReference>
<dbReference type="GO" id="GO:0008574">
    <property type="term" value="F:plus-end-directed microtubule motor activity"/>
    <property type="evidence" value="ECO:0000318"/>
    <property type="project" value="GO_Central"/>
</dbReference>
<dbReference type="InParanoid" id="A0A6I8NK15"/>
<keyword evidence="10" id="KW-0539">Nucleus</keyword>
<dbReference type="GeneID" id="100080093"/>
<evidence type="ECO:0000256" key="13">
    <source>
        <dbReference type="SAM" id="MobiDB-lite"/>
    </source>
</evidence>
<dbReference type="GO" id="GO:0005634">
    <property type="term" value="C:nucleus"/>
    <property type="evidence" value="ECO:0000318"/>
    <property type="project" value="GO_Central"/>
</dbReference>
<dbReference type="PANTHER" id="PTHR47968">
    <property type="entry name" value="CENTROMERE PROTEIN E"/>
    <property type="match status" value="1"/>
</dbReference>
<evidence type="ECO:0000256" key="1">
    <source>
        <dbReference type="ARBA" id="ARBA00004123"/>
    </source>
</evidence>
<dbReference type="RefSeq" id="XP_028914930.1">
    <property type="nucleotide sequence ID" value="XM_029059097.2"/>
</dbReference>
<dbReference type="OrthoDB" id="3176171at2759"/>
<feature type="compositionally biased region" description="Polar residues" evidence="13">
    <location>
        <begin position="688"/>
        <end position="698"/>
    </location>
</feature>
<dbReference type="GO" id="GO:0070463">
    <property type="term" value="F:tubulin-dependent ATPase activity"/>
    <property type="evidence" value="ECO:0007669"/>
    <property type="project" value="Ensembl"/>
</dbReference>
<dbReference type="FunCoup" id="A0A6I8NK15">
    <property type="interactions" value="1270"/>
</dbReference>
<dbReference type="Proteomes" id="UP000002279">
    <property type="component" value="Chromosome 3"/>
</dbReference>
<dbReference type="InterPro" id="IPR027417">
    <property type="entry name" value="P-loop_NTPase"/>
</dbReference>
<dbReference type="InterPro" id="IPR036961">
    <property type="entry name" value="Kinesin_motor_dom_sf"/>
</dbReference>
<dbReference type="GO" id="GO:0005871">
    <property type="term" value="C:kinesin complex"/>
    <property type="evidence" value="ECO:0000318"/>
    <property type="project" value="GO_Central"/>
</dbReference>
<dbReference type="CDD" id="cd01370">
    <property type="entry name" value="KISc_KIP3_like"/>
    <property type="match status" value="1"/>
</dbReference>
<dbReference type="GO" id="GO:0007080">
    <property type="term" value="P:mitotic metaphase chromosome alignment"/>
    <property type="evidence" value="ECO:0007669"/>
    <property type="project" value="Ensembl"/>
</dbReference>
<feature type="region of interest" description="Disordered" evidence="13">
    <location>
        <begin position="785"/>
        <end position="819"/>
    </location>
</feature>
<dbReference type="GO" id="GO:0016887">
    <property type="term" value="F:ATP hydrolysis activity"/>
    <property type="evidence" value="ECO:0000318"/>
    <property type="project" value="GO_Central"/>
</dbReference>
<evidence type="ECO:0000313" key="16">
    <source>
        <dbReference type="Proteomes" id="UP000002279"/>
    </source>
</evidence>
<dbReference type="GO" id="GO:0005901">
    <property type="term" value="C:caveola"/>
    <property type="evidence" value="ECO:0007669"/>
    <property type="project" value="Ensembl"/>
</dbReference>
<dbReference type="GO" id="GO:0070507">
    <property type="term" value="P:regulation of microtubule cytoskeleton organization"/>
    <property type="evidence" value="ECO:0007669"/>
    <property type="project" value="Ensembl"/>
</dbReference>
<keyword evidence="4 12" id="KW-0493">Microtubule</keyword>
<evidence type="ECO:0000259" key="14">
    <source>
        <dbReference type="PROSITE" id="PS50067"/>
    </source>
</evidence>
<dbReference type="GeneTree" id="ENSGT00940000159058"/>
<feature type="region of interest" description="Disordered" evidence="13">
    <location>
        <begin position="659"/>
        <end position="702"/>
    </location>
</feature>
<reference evidence="15" key="3">
    <citation type="submission" date="2025-09" db="UniProtKB">
        <authorList>
            <consortium name="Ensembl"/>
        </authorList>
    </citation>
    <scope>IDENTIFICATION</scope>
    <source>
        <strain evidence="15">Glennie</strain>
    </source>
</reference>
<feature type="region of interest" description="Disordered" evidence="13">
    <location>
        <begin position="838"/>
        <end position="898"/>
    </location>
</feature>
<protein>
    <recommendedName>
        <fullName evidence="12">Kinesin-like protein</fullName>
    </recommendedName>
</protein>
<dbReference type="GO" id="GO:0007018">
    <property type="term" value="P:microtubule-based movement"/>
    <property type="evidence" value="ECO:0000318"/>
    <property type="project" value="GO_Central"/>
</dbReference>
<dbReference type="GO" id="GO:0005524">
    <property type="term" value="F:ATP binding"/>
    <property type="evidence" value="ECO:0007669"/>
    <property type="project" value="UniProtKB-UniRule"/>
</dbReference>
<dbReference type="Ensembl" id="ENSOANT00000062406.1">
    <property type="protein sequence ID" value="ENSOANP00000041431.1"/>
    <property type="gene ID" value="ENSOANG00000015350.3"/>
</dbReference>
<evidence type="ECO:0000256" key="4">
    <source>
        <dbReference type="ARBA" id="ARBA00022701"/>
    </source>
</evidence>
<reference evidence="15" key="2">
    <citation type="submission" date="2025-08" db="UniProtKB">
        <authorList>
            <consortium name="Ensembl"/>
        </authorList>
    </citation>
    <scope>IDENTIFICATION</scope>
    <source>
        <strain evidence="15">Glennie</strain>
    </source>
</reference>
<keyword evidence="8 11" id="KW-0505">Motor protein</keyword>
<organism evidence="15 16">
    <name type="scientific">Ornithorhynchus anatinus</name>
    <name type="common">Duckbill platypus</name>
    <dbReference type="NCBI Taxonomy" id="9258"/>
    <lineage>
        <taxon>Eukaryota</taxon>
        <taxon>Metazoa</taxon>
        <taxon>Chordata</taxon>
        <taxon>Craniata</taxon>
        <taxon>Vertebrata</taxon>
        <taxon>Euteleostomi</taxon>
        <taxon>Mammalia</taxon>
        <taxon>Monotremata</taxon>
        <taxon>Ornithorhynchidae</taxon>
        <taxon>Ornithorhynchus</taxon>
    </lineage>
</organism>
<comment type="subcellular location">
    <subcellularLocation>
        <location evidence="2">Cytoplasm</location>
        <location evidence="2">Cytoskeleton</location>
    </subcellularLocation>
    <subcellularLocation>
        <location evidence="1">Nucleus</location>
    </subcellularLocation>
</comment>
<evidence type="ECO:0000256" key="2">
    <source>
        <dbReference type="ARBA" id="ARBA00004245"/>
    </source>
</evidence>
<dbReference type="GO" id="GO:0005828">
    <property type="term" value="C:kinetochore microtubule"/>
    <property type="evidence" value="ECO:0007669"/>
    <property type="project" value="Ensembl"/>
</dbReference>
<dbReference type="SMART" id="SM00129">
    <property type="entry name" value="KISc"/>
    <property type="match status" value="1"/>
</dbReference>
<dbReference type="GO" id="GO:0000776">
    <property type="term" value="C:kinetochore"/>
    <property type="evidence" value="ECO:0007669"/>
    <property type="project" value="Ensembl"/>
</dbReference>
<dbReference type="PROSITE" id="PS00411">
    <property type="entry name" value="KINESIN_MOTOR_1"/>
    <property type="match status" value="1"/>
</dbReference>
<evidence type="ECO:0000256" key="10">
    <source>
        <dbReference type="ARBA" id="ARBA00023242"/>
    </source>
</evidence>
<name>A0A6I8NK15_ORNAN</name>
<dbReference type="GO" id="GO:0001726">
    <property type="term" value="C:ruffle"/>
    <property type="evidence" value="ECO:0007669"/>
    <property type="project" value="Ensembl"/>
</dbReference>
<feature type="domain" description="Kinesin motor" evidence="14">
    <location>
        <begin position="11"/>
        <end position="354"/>
    </location>
</feature>
<dbReference type="GO" id="GO:0005737">
    <property type="term" value="C:cytoplasm"/>
    <property type="evidence" value="ECO:0000318"/>
    <property type="project" value="GO_Central"/>
</dbReference>
<keyword evidence="9" id="KW-0206">Cytoskeleton</keyword>